<gene>
    <name evidence="2" type="ORF">NEF87_004037</name>
</gene>
<dbReference type="EMBL" id="CP104013">
    <property type="protein sequence ID" value="UYP47752.1"/>
    <property type="molecule type" value="Genomic_DNA"/>
</dbReference>
<evidence type="ECO:0000256" key="1">
    <source>
        <dbReference type="SAM" id="Coils"/>
    </source>
</evidence>
<proteinExistence type="predicted"/>
<accession>A0ABY6HZI1</accession>
<keyword evidence="3" id="KW-1185">Reference proteome</keyword>
<dbReference type="Proteomes" id="UP001208689">
    <property type="component" value="Chromosome"/>
</dbReference>
<feature type="coiled-coil region" evidence="1">
    <location>
        <begin position="13"/>
        <end position="40"/>
    </location>
</feature>
<sequence length="182" mass="21081">MQEKEIKVLFNLKESLKKMVQTKTEQIQLIENEIGSLTKQCDMIDYLISDGSFISAANLIDAETAASDHQSQFQNLEYTQKIFSPSKELLTVLQFQNNSVFIRFPNPGISKINQEIYINEFVKPHLVSLKKIEHDLTPNITKNIYDSEEYLDSITLSNISNFESFEYIVESINEIFKNQFPK</sequence>
<protein>
    <submittedName>
        <fullName evidence="2">Uncharacterized protein</fullName>
    </submittedName>
</protein>
<name>A0ABY6HZI1_9ARCH</name>
<keyword evidence="1" id="KW-0175">Coiled coil</keyword>
<evidence type="ECO:0000313" key="3">
    <source>
        <dbReference type="Proteomes" id="UP001208689"/>
    </source>
</evidence>
<organism evidence="2 3">
    <name type="scientific">Candidatus Lokiarchaeum ossiferum</name>
    <dbReference type="NCBI Taxonomy" id="2951803"/>
    <lineage>
        <taxon>Archaea</taxon>
        <taxon>Promethearchaeati</taxon>
        <taxon>Promethearchaeota</taxon>
        <taxon>Promethearchaeia</taxon>
        <taxon>Promethearchaeales</taxon>
        <taxon>Promethearchaeaceae</taxon>
        <taxon>Candidatus Lokiarchaeum</taxon>
    </lineage>
</organism>
<evidence type="ECO:0000313" key="2">
    <source>
        <dbReference type="EMBL" id="UYP47752.1"/>
    </source>
</evidence>
<reference evidence="2" key="1">
    <citation type="submission" date="2022-09" db="EMBL/GenBank/DDBJ databases">
        <title>Actin cytoskeleton and complex cell architecture in an #Asgard archaeon.</title>
        <authorList>
            <person name="Ponce Toledo R.I."/>
            <person name="Schleper C."/>
            <person name="Rodrigues Oliveira T."/>
            <person name="Wollweber F."/>
            <person name="Xu J."/>
            <person name="Rittmann S."/>
            <person name="Klingl A."/>
            <person name="Pilhofer M."/>
        </authorList>
    </citation>
    <scope>NUCLEOTIDE SEQUENCE</scope>
    <source>
        <strain evidence="2">B-35</strain>
    </source>
</reference>